<evidence type="ECO:0000259" key="7">
    <source>
        <dbReference type="Pfam" id="PF02016"/>
    </source>
</evidence>
<dbReference type="OrthoDB" id="9807329at2"/>
<evidence type="ECO:0000256" key="3">
    <source>
        <dbReference type="ARBA" id="ARBA00022670"/>
    </source>
</evidence>
<evidence type="ECO:0000256" key="6">
    <source>
        <dbReference type="PIRSR" id="PIRSR028757-1"/>
    </source>
</evidence>
<dbReference type="InterPro" id="IPR040921">
    <property type="entry name" value="Peptidase_S66C"/>
</dbReference>
<evidence type="ECO:0000259" key="8">
    <source>
        <dbReference type="Pfam" id="PF17676"/>
    </source>
</evidence>
<dbReference type="GO" id="GO:0006508">
    <property type="term" value="P:proteolysis"/>
    <property type="evidence" value="ECO:0007669"/>
    <property type="project" value="UniProtKB-KW"/>
</dbReference>
<feature type="active site" description="Charge relay system" evidence="6">
    <location>
        <position position="211"/>
    </location>
</feature>
<name>A0A0D4C2T5_9MICC</name>
<dbReference type="SUPFAM" id="SSF141986">
    <property type="entry name" value="LD-carboxypeptidase A C-terminal domain-like"/>
    <property type="match status" value="1"/>
</dbReference>
<keyword evidence="2" id="KW-0121">Carboxypeptidase</keyword>
<feature type="active site" description="Nucleophile" evidence="6">
    <location>
        <position position="113"/>
    </location>
</feature>
<dbReference type="HOGENOM" id="CLU_034346_3_1_11"/>
<organism evidence="9 10">
    <name type="scientific">Psychromicrobium lacuslunae</name>
    <dbReference type="NCBI Taxonomy" id="1618207"/>
    <lineage>
        <taxon>Bacteria</taxon>
        <taxon>Bacillati</taxon>
        <taxon>Actinomycetota</taxon>
        <taxon>Actinomycetes</taxon>
        <taxon>Micrococcales</taxon>
        <taxon>Micrococcaceae</taxon>
        <taxon>Psychromicrobium</taxon>
    </lineage>
</organism>
<dbReference type="Gene3D" id="3.50.30.60">
    <property type="entry name" value="LD-carboxypeptidase A C-terminal domain-like"/>
    <property type="match status" value="1"/>
</dbReference>
<dbReference type="CDD" id="cd07025">
    <property type="entry name" value="Peptidase_S66"/>
    <property type="match status" value="1"/>
</dbReference>
<protein>
    <recommendedName>
        <fullName evidence="11">Peptidase U61</fullName>
    </recommendedName>
</protein>
<dbReference type="Gene3D" id="3.40.50.10740">
    <property type="entry name" value="Class I glutamine amidotransferase-like"/>
    <property type="match status" value="1"/>
</dbReference>
<dbReference type="STRING" id="1618207.UM93_16690"/>
<evidence type="ECO:0008006" key="11">
    <source>
        <dbReference type="Google" id="ProtNLM"/>
    </source>
</evidence>
<dbReference type="GO" id="GO:0004180">
    <property type="term" value="F:carboxypeptidase activity"/>
    <property type="evidence" value="ECO:0007669"/>
    <property type="project" value="UniProtKB-KW"/>
</dbReference>
<dbReference type="InterPro" id="IPR029062">
    <property type="entry name" value="Class_I_gatase-like"/>
</dbReference>
<dbReference type="Pfam" id="PF17676">
    <property type="entry name" value="Peptidase_S66C"/>
    <property type="match status" value="1"/>
</dbReference>
<dbReference type="Proteomes" id="UP000061839">
    <property type="component" value="Chromosome"/>
</dbReference>
<keyword evidence="3" id="KW-0645">Protease</keyword>
<accession>A0A0D4C2T5</accession>
<dbReference type="Pfam" id="PF02016">
    <property type="entry name" value="Peptidase_S66"/>
    <property type="match status" value="1"/>
</dbReference>
<feature type="domain" description="LD-carboxypeptidase C-terminal" evidence="8">
    <location>
        <begin position="178"/>
        <end position="291"/>
    </location>
</feature>
<dbReference type="PANTHER" id="PTHR30237">
    <property type="entry name" value="MURAMOYLTETRAPEPTIDE CARBOXYPEPTIDASE"/>
    <property type="match status" value="1"/>
</dbReference>
<feature type="domain" description="LD-carboxypeptidase N-terminal" evidence="7">
    <location>
        <begin position="13"/>
        <end position="131"/>
    </location>
</feature>
<dbReference type="InterPro" id="IPR040449">
    <property type="entry name" value="Peptidase_S66_N"/>
</dbReference>
<evidence type="ECO:0000256" key="5">
    <source>
        <dbReference type="ARBA" id="ARBA00022825"/>
    </source>
</evidence>
<reference evidence="9 10" key="1">
    <citation type="journal article" date="2015" name="Genome Announc.">
        <title>Complete Genome Sequencing of Protease-Producing Novel Arthrobacter sp. Strain IHBB 11108 Using PacBio Single-Molecule Real-Time Sequencing Technology.</title>
        <authorList>
            <person name="Kiran S."/>
            <person name="Swarnkar M.K."/>
            <person name="Pal M."/>
            <person name="Thakur R."/>
            <person name="Tewari R."/>
            <person name="Singh A.K."/>
            <person name="Gulati A."/>
        </authorList>
    </citation>
    <scope>NUCLEOTIDE SEQUENCE [LARGE SCALE GENOMIC DNA]</scope>
    <source>
        <strain evidence="9 10">IHBB 11108</strain>
    </source>
</reference>
<feature type="active site" description="Charge relay system" evidence="6">
    <location>
        <position position="276"/>
    </location>
</feature>
<dbReference type="AlphaFoldDB" id="A0A0D4C2T5"/>
<gene>
    <name evidence="9" type="ORF">UM93_16690</name>
</gene>
<dbReference type="InterPro" id="IPR027478">
    <property type="entry name" value="LdcA_N"/>
</dbReference>
<dbReference type="RefSeq" id="WP_045076589.1">
    <property type="nucleotide sequence ID" value="NZ_CP011005.1"/>
</dbReference>
<dbReference type="PATRIC" id="fig|1618207.4.peg.3391"/>
<dbReference type="KEGG" id="ari:UM93_16690"/>
<dbReference type="PIRSF" id="PIRSF028757">
    <property type="entry name" value="LD-carboxypeptidase"/>
    <property type="match status" value="1"/>
</dbReference>
<proteinExistence type="inferred from homology"/>
<keyword evidence="5" id="KW-0720">Serine protease</keyword>
<keyword evidence="4" id="KW-0378">Hydrolase</keyword>
<evidence type="ECO:0000256" key="2">
    <source>
        <dbReference type="ARBA" id="ARBA00022645"/>
    </source>
</evidence>
<evidence type="ECO:0000313" key="10">
    <source>
        <dbReference type="Proteomes" id="UP000061839"/>
    </source>
</evidence>
<dbReference type="InterPro" id="IPR027461">
    <property type="entry name" value="Carboxypeptidase_A_C_sf"/>
</dbReference>
<dbReference type="SUPFAM" id="SSF52317">
    <property type="entry name" value="Class I glutamine amidotransferase-like"/>
    <property type="match status" value="1"/>
</dbReference>
<dbReference type="GO" id="GO:0008236">
    <property type="term" value="F:serine-type peptidase activity"/>
    <property type="evidence" value="ECO:0007669"/>
    <property type="project" value="UniProtKB-KW"/>
</dbReference>
<dbReference type="PANTHER" id="PTHR30237:SF2">
    <property type="entry name" value="MUREIN TETRAPEPTIDE CARBOXYPEPTIDASE"/>
    <property type="match status" value="1"/>
</dbReference>
<dbReference type="InterPro" id="IPR003507">
    <property type="entry name" value="S66_fam"/>
</dbReference>
<evidence type="ECO:0000256" key="1">
    <source>
        <dbReference type="ARBA" id="ARBA00010233"/>
    </source>
</evidence>
<comment type="similarity">
    <text evidence="1">Belongs to the peptidase S66 family.</text>
</comment>
<sequence length="302" mass="32169">MNPLGPLSPGDRVALISASGPPTQDSYTRGLALIESWGLRPVVGEHLHSPHPRASYLAGPDQGRAEDLQKSWQDPEIAGIFMVRGGYGAVRVLDLLDVPALKAAAPKPLYGSSDVTAIHEFWEHQLGIPSWFTPMVATADLLDDPAAVESLRQAVFVPATGRVFSSPRAESLLPGTARGTLTGGNLSLLCMTMGAHGQQKPSNQGKIALLEDVTEESYKIDGYLQNLLRAGWFDDISGIALGSWKNCSELSDIKALCQELLGPLGVPIIWELGFGHGLAAQSIPLGVPAELIADDNPRLVLC</sequence>
<evidence type="ECO:0000256" key="4">
    <source>
        <dbReference type="ARBA" id="ARBA00022801"/>
    </source>
</evidence>
<evidence type="ECO:0000313" key="9">
    <source>
        <dbReference type="EMBL" id="AJT42700.1"/>
    </source>
</evidence>
<keyword evidence="10" id="KW-1185">Reference proteome</keyword>
<dbReference type="EMBL" id="CP011005">
    <property type="protein sequence ID" value="AJT42700.1"/>
    <property type="molecule type" value="Genomic_DNA"/>
</dbReference>